<reference evidence="1" key="1">
    <citation type="submission" date="2022-04" db="EMBL/GenBank/DDBJ databases">
        <title>Chromosome-scale genome assembly of Holotrichia oblita Faldermann.</title>
        <authorList>
            <person name="Rongchong L."/>
        </authorList>
    </citation>
    <scope>NUCLEOTIDE SEQUENCE</scope>
    <source>
        <strain evidence="1">81SQS9</strain>
    </source>
</reference>
<sequence>MSLIPYILNDFTRPYLDQQHGLGTSNEDIWSAYITSHSRGQHRSWKTAMSDIKPAAISAQNSFEINLDVQYFAPKEITVKVNENGFIIVEAKHDEKEDEHGYVSRHFVRRYPIPHGVNRHQITCSLSSDGILKITARELDENSVLERIIPIEETGIPSRGVQNEQFSKGEQLNIIG</sequence>
<evidence type="ECO:0000313" key="1">
    <source>
        <dbReference type="EMBL" id="KAI4463032.1"/>
    </source>
</evidence>
<keyword evidence="2" id="KW-1185">Reference proteome</keyword>
<organism evidence="1 2">
    <name type="scientific">Holotrichia oblita</name>
    <name type="common">Chafer beetle</name>
    <dbReference type="NCBI Taxonomy" id="644536"/>
    <lineage>
        <taxon>Eukaryota</taxon>
        <taxon>Metazoa</taxon>
        <taxon>Ecdysozoa</taxon>
        <taxon>Arthropoda</taxon>
        <taxon>Hexapoda</taxon>
        <taxon>Insecta</taxon>
        <taxon>Pterygota</taxon>
        <taxon>Neoptera</taxon>
        <taxon>Endopterygota</taxon>
        <taxon>Coleoptera</taxon>
        <taxon>Polyphaga</taxon>
        <taxon>Scarabaeiformia</taxon>
        <taxon>Scarabaeidae</taxon>
        <taxon>Melolonthinae</taxon>
        <taxon>Holotrichia</taxon>
    </lineage>
</organism>
<dbReference type="EMBL" id="CM043018">
    <property type="protein sequence ID" value="KAI4463032.1"/>
    <property type="molecule type" value="Genomic_DNA"/>
</dbReference>
<keyword evidence="1" id="KW-0346">Stress response</keyword>
<protein>
    <submittedName>
        <fullName evidence="1">Heat shock protein hsp-12.2-related</fullName>
    </submittedName>
</protein>
<comment type="caution">
    <text evidence="1">The sequence shown here is derived from an EMBL/GenBank/DDBJ whole genome shotgun (WGS) entry which is preliminary data.</text>
</comment>
<gene>
    <name evidence="1" type="ORF">MML48_4g00011002</name>
</gene>
<proteinExistence type="predicted"/>
<accession>A0ACB9T8A8</accession>
<name>A0ACB9T8A8_HOLOL</name>
<dbReference type="Proteomes" id="UP001056778">
    <property type="component" value="Chromosome 4"/>
</dbReference>
<evidence type="ECO:0000313" key="2">
    <source>
        <dbReference type="Proteomes" id="UP001056778"/>
    </source>
</evidence>